<protein>
    <submittedName>
        <fullName evidence="2">Tex family protein</fullName>
    </submittedName>
</protein>
<dbReference type="InterPro" id="IPR050437">
    <property type="entry name" value="Ribos_protein_bS1-like"/>
</dbReference>
<dbReference type="FunFam" id="2.40.50.140:FF:000051">
    <property type="entry name" value="RNA-binding transcriptional accessory protein"/>
    <property type="match status" value="1"/>
</dbReference>
<dbReference type="SUPFAM" id="SSF53098">
    <property type="entry name" value="Ribonuclease H-like"/>
    <property type="match status" value="1"/>
</dbReference>
<accession>A0A9X3FRH7</accession>
<reference evidence="2" key="1">
    <citation type="submission" date="2022-12" db="EMBL/GenBank/DDBJ databases">
        <title>Description and comparative metabolic analysis of Aerococcus sp. nov., isolated from the feces of a pig.</title>
        <authorList>
            <person name="Chang Y.-H."/>
        </authorList>
    </citation>
    <scope>NUCLEOTIDE SEQUENCE</scope>
    <source>
        <strain evidence="2">YH-aer222</strain>
    </source>
</reference>
<gene>
    <name evidence="2" type="ORF">OW157_01685</name>
</gene>
<dbReference type="Pfam" id="PF09371">
    <property type="entry name" value="Tex_N"/>
    <property type="match status" value="1"/>
</dbReference>
<dbReference type="PROSITE" id="PS50126">
    <property type="entry name" value="S1"/>
    <property type="match status" value="1"/>
</dbReference>
<feature type="domain" description="S1 motif" evidence="1">
    <location>
        <begin position="643"/>
        <end position="712"/>
    </location>
</feature>
<dbReference type="InterPro" id="IPR018974">
    <property type="entry name" value="Tex-like_N"/>
</dbReference>
<dbReference type="GO" id="GO:0006412">
    <property type="term" value="P:translation"/>
    <property type="evidence" value="ECO:0007669"/>
    <property type="project" value="TreeGrafter"/>
</dbReference>
<dbReference type="GO" id="GO:0006139">
    <property type="term" value="P:nucleobase-containing compound metabolic process"/>
    <property type="evidence" value="ECO:0007669"/>
    <property type="project" value="InterPro"/>
</dbReference>
<dbReference type="InterPro" id="IPR012337">
    <property type="entry name" value="RNaseH-like_sf"/>
</dbReference>
<dbReference type="GO" id="GO:0005737">
    <property type="term" value="C:cytoplasm"/>
    <property type="evidence" value="ECO:0007669"/>
    <property type="project" value="UniProtKB-ARBA"/>
</dbReference>
<dbReference type="InterPro" id="IPR041692">
    <property type="entry name" value="HHH_9"/>
</dbReference>
<dbReference type="FunFam" id="1.10.150.310:FF:000001">
    <property type="entry name" value="RNA-binding transcriptional accessory protein"/>
    <property type="match status" value="1"/>
</dbReference>
<dbReference type="AlphaFoldDB" id="A0A9X3FRH7"/>
<dbReference type="InterPro" id="IPR012340">
    <property type="entry name" value="NA-bd_OB-fold"/>
</dbReference>
<comment type="caution">
    <text evidence="2">The sequence shown here is derived from an EMBL/GenBank/DDBJ whole genome shotgun (WGS) entry which is preliminary data.</text>
</comment>
<dbReference type="SMART" id="SM00732">
    <property type="entry name" value="YqgFc"/>
    <property type="match status" value="1"/>
</dbReference>
<dbReference type="Proteomes" id="UP001146670">
    <property type="component" value="Unassembled WGS sequence"/>
</dbReference>
<dbReference type="Pfam" id="PF00575">
    <property type="entry name" value="S1"/>
    <property type="match status" value="1"/>
</dbReference>
<dbReference type="CDD" id="cd05685">
    <property type="entry name" value="S1_Tex"/>
    <property type="match status" value="1"/>
</dbReference>
<dbReference type="EMBL" id="JAPRFR010000001">
    <property type="protein sequence ID" value="MCZ0725275.1"/>
    <property type="molecule type" value="Genomic_DNA"/>
</dbReference>
<evidence type="ECO:0000313" key="3">
    <source>
        <dbReference type="Proteomes" id="UP001146670"/>
    </source>
</evidence>
<proteinExistence type="predicted"/>
<dbReference type="SUPFAM" id="SSF50249">
    <property type="entry name" value="Nucleic acid-binding proteins"/>
    <property type="match status" value="1"/>
</dbReference>
<dbReference type="InterPro" id="IPR010994">
    <property type="entry name" value="RuvA_2-like"/>
</dbReference>
<dbReference type="Gene3D" id="2.40.50.140">
    <property type="entry name" value="Nucleic acid-binding proteins"/>
    <property type="match status" value="1"/>
</dbReference>
<evidence type="ECO:0000313" key="2">
    <source>
        <dbReference type="EMBL" id="MCZ0725275.1"/>
    </source>
</evidence>
<dbReference type="InterPro" id="IPR055179">
    <property type="entry name" value="Tex-like_central_region"/>
</dbReference>
<dbReference type="InterPro" id="IPR003029">
    <property type="entry name" value="S1_domain"/>
</dbReference>
<dbReference type="Gene3D" id="1.10.10.650">
    <property type="entry name" value="RuvA domain 2-like"/>
    <property type="match status" value="1"/>
</dbReference>
<dbReference type="InterPro" id="IPR006641">
    <property type="entry name" value="YqgF/RNaseH-like_dom"/>
</dbReference>
<dbReference type="FunFam" id="3.30.420.140:FF:000001">
    <property type="entry name" value="RNA-binding transcriptional accessory protein"/>
    <property type="match status" value="1"/>
</dbReference>
<sequence length="715" mass="79840">MDKTYRQQVVKQLNYSEKQINQVLDLLAEGNTVPFIARYRKEMTGSLDELQIREIASSYDYTKNLGDRKETVLKAIADQDKLTPELKTAIEEATLLQRVEDLYAPYKQKRQTKASIAKEQGIEPLARWLFTSPKTGNVANQAQAYINEDLPDIQSVLDGAHEIMCEWISEDANVKSWLRNYVFNQALIVTKKSKRAEDPKAVYGIYYDFSAKFKDLKPYQVLAINRGKKEKVLTVKLDIDDFPIVNRLVNRYVKGHPVSIKQMQAAIQDAVERFLLPQSQRDLHKQVTAQAEDHAIEIFANNLWHLLMQSPLKGKTVLGLDPAFRTGCKLAVLDETGRVLTKTVIYPHQPINKVDQAKQTVLQLVKDYGVDMVAIGNGTASRESEAFIAELISENDLALYYSIVNESGASVYSASDIAREEFPDYNVEERSAVSIGRRLQDPLAELVKIDPQAIGVGQYQHDVSQKQLAERLDFTVETVVNRVGVDVNTASVPLLEHVAGLTKTVAKNIVNFRNDKGQFTNRKQLQAVKQMGPKTFEQAAGFLRVLGGDTIYDQTGIHPENYNLVDQILNDLAIDPNNFTDPTIKEILTNLDIKSAAASYGIGEESLTDIIDALLQPGRDPRDEVAAPLLRQDVLAISDLTVGMALQGTVRNVVDFGAFVDIGVKEDGLVHISKLSEKFVKNPLDVVSVGDIVDVWVSEVDMDRGRIGLSMIPLD</sequence>
<dbReference type="Gene3D" id="1.10.3500.10">
    <property type="entry name" value="Tex N-terminal region-like"/>
    <property type="match status" value="1"/>
</dbReference>
<keyword evidence="3" id="KW-1185">Reference proteome</keyword>
<dbReference type="RefSeq" id="WP_268751599.1">
    <property type="nucleotide sequence ID" value="NZ_JAPRFQ010000001.1"/>
</dbReference>
<name>A0A9X3FRH7_9LACT</name>
<dbReference type="GO" id="GO:0003735">
    <property type="term" value="F:structural constituent of ribosome"/>
    <property type="evidence" value="ECO:0007669"/>
    <property type="project" value="TreeGrafter"/>
</dbReference>
<dbReference type="Pfam" id="PF16921">
    <property type="entry name" value="Tex_YqgF"/>
    <property type="match status" value="1"/>
</dbReference>
<dbReference type="PANTHER" id="PTHR10724:SF10">
    <property type="entry name" value="S1 RNA-BINDING DOMAIN-CONTAINING PROTEIN 1"/>
    <property type="match status" value="1"/>
</dbReference>
<dbReference type="Gene3D" id="1.10.150.310">
    <property type="entry name" value="Tex RuvX-like domain-like"/>
    <property type="match status" value="1"/>
</dbReference>
<organism evidence="2 3">
    <name type="scientific">Aerococcus kribbianus</name>
    <dbReference type="NCBI Taxonomy" id="2999064"/>
    <lineage>
        <taxon>Bacteria</taxon>
        <taxon>Bacillati</taxon>
        <taxon>Bacillota</taxon>
        <taxon>Bacilli</taxon>
        <taxon>Lactobacillales</taxon>
        <taxon>Aerococcaceae</taxon>
        <taxon>Aerococcus</taxon>
    </lineage>
</organism>
<dbReference type="SUPFAM" id="SSF47781">
    <property type="entry name" value="RuvA domain 2-like"/>
    <property type="match status" value="2"/>
</dbReference>
<dbReference type="InterPro" id="IPR044146">
    <property type="entry name" value="S1_Tex"/>
</dbReference>
<dbReference type="InterPro" id="IPR023323">
    <property type="entry name" value="Tex-like_dom_sf"/>
</dbReference>
<dbReference type="GO" id="GO:0003729">
    <property type="term" value="F:mRNA binding"/>
    <property type="evidence" value="ECO:0007669"/>
    <property type="project" value="UniProtKB-ARBA"/>
</dbReference>
<dbReference type="InterPro" id="IPR037027">
    <property type="entry name" value="YqgF/RNaseH-like_dom_sf"/>
</dbReference>
<evidence type="ECO:0000259" key="1">
    <source>
        <dbReference type="PROSITE" id="PS50126"/>
    </source>
</evidence>
<dbReference type="Pfam" id="PF17674">
    <property type="entry name" value="HHH_9"/>
    <property type="match status" value="1"/>
</dbReference>
<dbReference type="Pfam" id="PF22706">
    <property type="entry name" value="Tex_central_region"/>
    <property type="match status" value="1"/>
</dbReference>
<dbReference type="PANTHER" id="PTHR10724">
    <property type="entry name" value="30S RIBOSOMAL PROTEIN S1"/>
    <property type="match status" value="1"/>
</dbReference>
<dbReference type="InterPro" id="IPR032639">
    <property type="entry name" value="Tex_YqgF"/>
</dbReference>
<dbReference type="InterPro" id="IPR023319">
    <property type="entry name" value="Tex-like_HTH_dom_sf"/>
</dbReference>
<dbReference type="SMART" id="SM00316">
    <property type="entry name" value="S1"/>
    <property type="match status" value="1"/>
</dbReference>
<dbReference type="SUPFAM" id="SSF158832">
    <property type="entry name" value="Tex N-terminal region-like"/>
    <property type="match status" value="1"/>
</dbReference>
<dbReference type="Pfam" id="PF12836">
    <property type="entry name" value="HHH_3"/>
    <property type="match status" value="1"/>
</dbReference>
<dbReference type="FunFam" id="1.10.10.650:FF:000001">
    <property type="entry name" value="S1 RNA-binding domain 1"/>
    <property type="match status" value="1"/>
</dbReference>
<dbReference type="Gene3D" id="3.30.420.140">
    <property type="entry name" value="YqgF/RNase H-like domain"/>
    <property type="match status" value="1"/>
</dbReference>